<evidence type="ECO:0000256" key="4">
    <source>
        <dbReference type="ARBA" id="ARBA00023242"/>
    </source>
</evidence>
<organism evidence="6 7">
    <name type="scientific">Papaver somniferum</name>
    <name type="common">Opium poppy</name>
    <dbReference type="NCBI Taxonomy" id="3469"/>
    <lineage>
        <taxon>Eukaryota</taxon>
        <taxon>Viridiplantae</taxon>
        <taxon>Streptophyta</taxon>
        <taxon>Embryophyta</taxon>
        <taxon>Tracheophyta</taxon>
        <taxon>Spermatophyta</taxon>
        <taxon>Magnoliopsida</taxon>
        <taxon>Ranunculales</taxon>
        <taxon>Papaveraceae</taxon>
        <taxon>Papaveroideae</taxon>
        <taxon>Papaver</taxon>
    </lineage>
</organism>
<feature type="repeat" description="WD" evidence="5">
    <location>
        <begin position="136"/>
        <end position="177"/>
    </location>
</feature>
<dbReference type="Proteomes" id="UP000316621">
    <property type="component" value="Chromosome 11"/>
</dbReference>
<protein>
    <submittedName>
        <fullName evidence="6">Uncharacterized protein</fullName>
    </submittedName>
</protein>
<dbReference type="PRINTS" id="PR00319">
    <property type="entry name" value="GPROTEINB"/>
</dbReference>
<keyword evidence="3" id="KW-0677">Repeat</keyword>
<dbReference type="InterPro" id="IPR001680">
    <property type="entry name" value="WD40_rpt"/>
</dbReference>
<dbReference type="GO" id="GO:0005730">
    <property type="term" value="C:nucleolus"/>
    <property type="evidence" value="ECO:0007669"/>
    <property type="project" value="UniProtKB-SubCell"/>
</dbReference>
<dbReference type="PANTHER" id="PTHR19848:SF0">
    <property type="entry name" value="NOTCHLESS PROTEIN HOMOLOG 1"/>
    <property type="match status" value="1"/>
</dbReference>
<dbReference type="Pfam" id="PF00400">
    <property type="entry name" value="WD40"/>
    <property type="match status" value="2"/>
</dbReference>
<dbReference type="GO" id="GO:0000027">
    <property type="term" value="P:ribosomal large subunit assembly"/>
    <property type="evidence" value="ECO:0007669"/>
    <property type="project" value="TreeGrafter"/>
</dbReference>
<evidence type="ECO:0000256" key="5">
    <source>
        <dbReference type="PROSITE-ProRule" id="PRU00221"/>
    </source>
</evidence>
<evidence type="ECO:0000313" key="6">
    <source>
        <dbReference type="EMBL" id="RZC83785.1"/>
    </source>
</evidence>
<dbReference type="OMA" id="PGISWEP"/>
<evidence type="ECO:0000313" key="7">
    <source>
        <dbReference type="Proteomes" id="UP000316621"/>
    </source>
</evidence>
<sequence length="210" mass="23741">MERRGTDIFRLFGPDNQNMGTTQGKLIRELEKLGHRVNSLALSTDYVLRTGAFDHTRKQYSSPEEMKEVALERYNKMKGTAPERLVSGSDDCTMFLWEPPNKKSTEAVDRTPTASASFDKKVKLWNGTTGNFVATFHGHVACVYQISWSADSRLLLSGSKDSTLKIWDIQKLKLKQDLPGHEDEVFAVDWSPDGEKVASGGLDRRLKLWM</sequence>
<dbReference type="Gene3D" id="2.130.10.10">
    <property type="entry name" value="YVTN repeat-like/Quinoprotein amine dehydrogenase"/>
    <property type="match status" value="1"/>
</dbReference>
<accession>A0A4Y7LI10</accession>
<dbReference type="InterPro" id="IPR036322">
    <property type="entry name" value="WD40_repeat_dom_sf"/>
</dbReference>
<dbReference type="PROSITE" id="PS00678">
    <property type="entry name" value="WD_REPEATS_1"/>
    <property type="match status" value="1"/>
</dbReference>
<dbReference type="PANTHER" id="PTHR19848">
    <property type="entry name" value="WD40 REPEAT PROTEIN"/>
    <property type="match status" value="1"/>
</dbReference>
<comment type="subcellular location">
    <subcellularLocation>
        <location evidence="1">Nucleus</location>
        <location evidence="1">Nucleolus</location>
    </subcellularLocation>
</comment>
<proteinExistence type="predicted"/>
<dbReference type="AlphaFoldDB" id="A0A4Y7LI10"/>
<dbReference type="Gramene" id="RZC83785">
    <property type="protein sequence ID" value="RZC83785"/>
    <property type="gene ID" value="C5167_046570"/>
</dbReference>
<reference evidence="6 7" key="1">
    <citation type="journal article" date="2018" name="Science">
        <title>The opium poppy genome and morphinan production.</title>
        <authorList>
            <person name="Guo L."/>
            <person name="Winzer T."/>
            <person name="Yang X."/>
            <person name="Li Y."/>
            <person name="Ning Z."/>
            <person name="He Z."/>
            <person name="Teodor R."/>
            <person name="Lu Y."/>
            <person name="Bowser T.A."/>
            <person name="Graham I.A."/>
            <person name="Ye K."/>
        </authorList>
    </citation>
    <scope>NUCLEOTIDE SEQUENCE [LARGE SCALE GENOMIC DNA]</scope>
    <source>
        <strain evidence="7">cv. HN1</strain>
        <tissue evidence="6">Leaves</tissue>
    </source>
</reference>
<dbReference type="PROSITE" id="PS50082">
    <property type="entry name" value="WD_REPEATS_2"/>
    <property type="match status" value="2"/>
</dbReference>
<feature type="repeat" description="WD" evidence="5">
    <location>
        <begin position="178"/>
        <end position="210"/>
    </location>
</feature>
<keyword evidence="7" id="KW-1185">Reference proteome</keyword>
<evidence type="ECO:0000256" key="3">
    <source>
        <dbReference type="ARBA" id="ARBA00022737"/>
    </source>
</evidence>
<dbReference type="PROSITE" id="PS50294">
    <property type="entry name" value="WD_REPEATS_REGION"/>
    <property type="match status" value="2"/>
</dbReference>
<keyword evidence="4" id="KW-0539">Nucleus</keyword>
<dbReference type="STRING" id="3469.A0A4Y7LI10"/>
<dbReference type="InterPro" id="IPR015943">
    <property type="entry name" value="WD40/YVTN_repeat-like_dom_sf"/>
</dbReference>
<dbReference type="InterPro" id="IPR019775">
    <property type="entry name" value="WD40_repeat_CS"/>
</dbReference>
<dbReference type="EMBL" id="CM010725">
    <property type="protein sequence ID" value="RZC83785.1"/>
    <property type="molecule type" value="Genomic_DNA"/>
</dbReference>
<evidence type="ECO:0000256" key="1">
    <source>
        <dbReference type="ARBA" id="ARBA00004604"/>
    </source>
</evidence>
<dbReference type="SMART" id="SM00320">
    <property type="entry name" value="WD40"/>
    <property type="match status" value="3"/>
</dbReference>
<evidence type="ECO:0000256" key="2">
    <source>
        <dbReference type="ARBA" id="ARBA00022574"/>
    </source>
</evidence>
<dbReference type="InterPro" id="IPR001632">
    <property type="entry name" value="WD40_G-protein_beta-like"/>
</dbReference>
<dbReference type="PRINTS" id="PR00320">
    <property type="entry name" value="GPROTEINBRPT"/>
</dbReference>
<dbReference type="InterPro" id="IPR020472">
    <property type="entry name" value="WD40_PAC1"/>
</dbReference>
<keyword evidence="2 5" id="KW-0853">WD repeat</keyword>
<dbReference type="SUPFAM" id="SSF50978">
    <property type="entry name" value="WD40 repeat-like"/>
    <property type="match status" value="1"/>
</dbReference>
<gene>
    <name evidence="6" type="ORF">C5167_046570</name>
</gene>
<name>A0A4Y7LI10_PAPSO</name>